<proteinExistence type="predicted"/>
<dbReference type="Proteomes" id="UP001189429">
    <property type="component" value="Unassembled WGS sequence"/>
</dbReference>
<feature type="non-terminal residue" evidence="2">
    <location>
        <position position="1"/>
    </location>
</feature>
<gene>
    <name evidence="2" type="ORF">PCOR1329_LOCUS28641</name>
</gene>
<evidence type="ECO:0000256" key="1">
    <source>
        <dbReference type="SAM" id="MobiDB-lite"/>
    </source>
</evidence>
<feature type="region of interest" description="Disordered" evidence="1">
    <location>
        <begin position="82"/>
        <end position="150"/>
    </location>
</feature>
<feature type="compositionally biased region" description="Basic and acidic residues" evidence="1">
    <location>
        <begin position="26"/>
        <end position="38"/>
    </location>
</feature>
<evidence type="ECO:0000313" key="3">
    <source>
        <dbReference type="Proteomes" id="UP001189429"/>
    </source>
</evidence>
<comment type="caution">
    <text evidence="2">The sequence shown here is derived from an EMBL/GenBank/DDBJ whole genome shotgun (WGS) entry which is preliminary data.</text>
</comment>
<name>A0ABN9SER5_9DINO</name>
<evidence type="ECO:0000313" key="2">
    <source>
        <dbReference type="EMBL" id="CAK0829819.1"/>
    </source>
</evidence>
<dbReference type="EMBL" id="CAUYUJ010010610">
    <property type="protein sequence ID" value="CAK0829819.1"/>
    <property type="molecule type" value="Genomic_DNA"/>
</dbReference>
<feature type="compositionally biased region" description="Basic and acidic residues" evidence="1">
    <location>
        <begin position="105"/>
        <end position="115"/>
    </location>
</feature>
<organism evidence="2 3">
    <name type="scientific">Prorocentrum cordatum</name>
    <dbReference type="NCBI Taxonomy" id="2364126"/>
    <lineage>
        <taxon>Eukaryota</taxon>
        <taxon>Sar</taxon>
        <taxon>Alveolata</taxon>
        <taxon>Dinophyceae</taxon>
        <taxon>Prorocentrales</taxon>
        <taxon>Prorocentraceae</taxon>
        <taxon>Prorocentrum</taxon>
    </lineage>
</organism>
<sequence length="183" mass="19664">RWSRCGTGLPRSCWARRSTACPWTSGERRLRDGRDGHQHPPVRGRLGDPHALQDLPEAGDTHRGGVARDSLLEGLQDHIPEVEVQGLGQHPEHEGPGRRGRHRPPREAHGLRPEGADFGADGEGPRVFPRRRGPAGGGGGRPGRAAAAAVRGVVARPRGEGGAFPPPPAPMIMRAARKRLSLR</sequence>
<accession>A0ABN9SER5</accession>
<feature type="region of interest" description="Disordered" evidence="1">
    <location>
        <begin position="25"/>
        <end position="65"/>
    </location>
</feature>
<reference evidence="2" key="1">
    <citation type="submission" date="2023-10" db="EMBL/GenBank/DDBJ databases">
        <authorList>
            <person name="Chen Y."/>
            <person name="Shah S."/>
            <person name="Dougan E. K."/>
            <person name="Thang M."/>
            <person name="Chan C."/>
        </authorList>
    </citation>
    <scope>NUCLEOTIDE SEQUENCE [LARGE SCALE GENOMIC DNA]</scope>
</reference>
<protein>
    <submittedName>
        <fullName evidence="2">Uncharacterized protein</fullName>
    </submittedName>
</protein>
<keyword evidence="3" id="KW-1185">Reference proteome</keyword>